<name>A0A7W7VHP3_9PSEU</name>
<sequence>MAQPVGADVLCGDPQKSFAGAFPEVVVAAACERTPVAVTQQRVGGRMAPRAAAWSTAARLCDCQPARDTLNTTAADFVFTVSGSLYRDVFSERGLTPPAESFTRHEVRIPEKKFSAVAWISGVSNERCNSG</sequence>
<dbReference type="Proteomes" id="UP000520767">
    <property type="component" value="Unassembled WGS sequence"/>
</dbReference>
<dbReference type="AlphaFoldDB" id="A0A7W7VHP3"/>
<dbReference type="RefSeq" id="WP_184814704.1">
    <property type="nucleotide sequence ID" value="NZ_JACHJQ010000008.1"/>
</dbReference>
<reference evidence="1 2" key="1">
    <citation type="submission" date="2020-08" db="EMBL/GenBank/DDBJ databases">
        <title>Genomic Encyclopedia of Type Strains, Phase III (KMG-III): the genomes of soil and plant-associated and newly described type strains.</title>
        <authorList>
            <person name="Whitman W."/>
        </authorList>
    </citation>
    <scope>NUCLEOTIDE SEQUENCE [LARGE SCALE GENOMIC DNA]</scope>
    <source>
        <strain evidence="1 2">CECT 8960</strain>
    </source>
</reference>
<gene>
    <name evidence="1" type="ORF">FHR82_006895</name>
</gene>
<evidence type="ECO:0000313" key="1">
    <source>
        <dbReference type="EMBL" id="MBB4910636.1"/>
    </source>
</evidence>
<accession>A0A7W7VHP3</accession>
<dbReference type="EMBL" id="JACHJQ010000008">
    <property type="protein sequence ID" value="MBB4910636.1"/>
    <property type="molecule type" value="Genomic_DNA"/>
</dbReference>
<proteinExistence type="predicted"/>
<organism evidence="1 2">
    <name type="scientific">Actinophytocola algeriensis</name>
    <dbReference type="NCBI Taxonomy" id="1768010"/>
    <lineage>
        <taxon>Bacteria</taxon>
        <taxon>Bacillati</taxon>
        <taxon>Actinomycetota</taxon>
        <taxon>Actinomycetes</taxon>
        <taxon>Pseudonocardiales</taxon>
        <taxon>Pseudonocardiaceae</taxon>
    </lineage>
</organism>
<evidence type="ECO:0000313" key="2">
    <source>
        <dbReference type="Proteomes" id="UP000520767"/>
    </source>
</evidence>
<protein>
    <submittedName>
        <fullName evidence="1">Uncharacterized protein</fullName>
    </submittedName>
</protein>
<comment type="caution">
    <text evidence="1">The sequence shown here is derived from an EMBL/GenBank/DDBJ whole genome shotgun (WGS) entry which is preliminary data.</text>
</comment>
<keyword evidence="2" id="KW-1185">Reference proteome</keyword>